<feature type="disulfide bond" evidence="4">
    <location>
        <begin position="34"/>
        <end position="70"/>
    </location>
</feature>
<name>A0A2D0PCM6_ERECI</name>
<dbReference type="SUPFAM" id="SSF81778">
    <property type="entry name" value="Crustacean CHH/MIH/GIH neurohormone"/>
    <property type="match status" value="1"/>
</dbReference>
<dbReference type="Pfam" id="PF01147">
    <property type="entry name" value="Crust_neurohorm"/>
    <property type="match status" value="1"/>
</dbReference>
<accession>A0A2D0PCM6</accession>
<evidence type="ECO:0000256" key="4">
    <source>
        <dbReference type="PIRSR" id="PIRSR631098-51"/>
    </source>
</evidence>
<dbReference type="GO" id="GO:0005576">
    <property type="term" value="C:extracellular region"/>
    <property type="evidence" value="ECO:0007669"/>
    <property type="project" value="InterPro"/>
</dbReference>
<keyword evidence="4" id="KW-1015">Disulfide bond</keyword>
<comment type="similarity">
    <text evidence="2">Belongs to the arthropod CHH/MIH/GIH/VIH hormone family.</text>
</comment>
<dbReference type="GO" id="GO:0005184">
    <property type="term" value="F:neuropeptide hormone activity"/>
    <property type="evidence" value="ECO:0007669"/>
    <property type="project" value="InterPro"/>
</dbReference>
<feature type="disulfide bond" evidence="4">
    <location>
        <begin position="50"/>
        <end position="66"/>
    </location>
</feature>
<dbReference type="EMBL" id="HAHE01000438">
    <property type="protein sequence ID" value="SNX36351.1"/>
    <property type="molecule type" value="Transcribed_RNA"/>
</dbReference>
<dbReference type="InterPro" id="IPR031098">
    <property type="entry name" value="Crust_neurohorm"/>
</dbReference>
<proteinExistence type="inferred from homology"/>
<evidence type="ECO:0000313" key="6">
    <source>
        <dbReference type="EMBL" id="SNX36351.1"/>
    </source>
</evidence>
<dbReference type="InterPro" id="IPR001166">
    <property type="entry name" value="Hyperglycemic"/>
</dbReference>
<feature type="signal peptide" evidence="5">
    <location>
        <begin position="1"/>
        <end position="23"/>
    </location>
</feature>
<evidence type="ECO:0000256" key="1">
    <source>
        <dbReference type="ARBA" id="ARBA00003845"/>
    </source>
</evidence>
<reference evidence="6" key="1">
    <citation type="submission" date="2017-05" db="EMBL/GenBank/DDBJ databases">
        <authorList>
            <person name="Song R."/>
            <person name="Chenine A.L."/>
            <person name="Ruprecht R.M."/>
        </authorList>
    </citation>
    <scope>NUCLEOTIDE SEQUENCE</scope>
</reference>
<evidence type="ECO:0000256" key="3">
    <source>
        <dbReference type="ARBA" id="ARBA00022729"/>
    </source>
</evidence>
<dbReference type="AlphaFoldDB" id="A0A2D0PCM6"/>
<organism evidence="6">
    <name type="scientific">Eresus cinnaberinus</name>
    <name type="common">Ladybird spider</name>
    <name type="synonym">Eresus kollari</name>
    <dbReference type="NCBI Taxonomy" id="175337"/>
    <lineage>
        <taxon>Eukaryota</taxon>
        <taxon>Metazoa</taxon>
        <taxon>Ecdysozoa</taxon>
        <taxon>Arthropoda</taxon>
        <taxon>Chelicerata</taxon>
        <taxon>Arachnida</taxon>
        <taxon>Araneae</taxon>
        <taxon>Araneomorphae</taxon>
        <taxon>Entelegynae</taxon>
        <taxon>Eresoidea</taxon>
        <taxon>Eresidae</taxon>
        <taxon>Eresus</taxon>
    </lineage>
</organism>
<dbReference type="PANTHER" id="PTHR35981:SF2">
    <property type="entry name" value="ION TRANSPORT PEPTIDE, ISOFORM C"/>
    <property type="match status" value="1"/>
</dbReference>
<feature type="chain" id="PRO_5012813256" evidence="5">
    <location>
        <begin position="24"/>
        <end position="101"/>
    </location>
</feature>
<dbReference type="GO" id="GO:0007623">
    <property type="term" value="P:circadian rhythm"/>
    <property type="evidence" value="ECO:0007669"/>
    <property type="project" value="TreeGrafter"/>
</dbReference>
<protein>
    <submittedName>
        <fullName evidence="6">U4-Eretoxin-Ek1b_1</fullName>
    </submittedName>
</protein>
<dbReference type="PRINTS" id="PR00550">
    <property type="entry name" value="HYPRGLYCEMIC"/>
</dbReference>
<evidence type="ECO:0000256" key="2">
    <source>
        <dbReference type="ARBA" id="ARBA00005447"/>
    </source>
</evidence>
<reference evidence="6" key="2">
    <citation type="submission" date="2017-10" db="EMBL/GenBank/DDBJ databases">
        <title>Unravelling the molecular evolution of spider venoms.</title>
        <authorList>
            <person name="Pineda S."/>
        </authorList>
    </citation>
    <scope>NUCLEOTIDE SEQUENCE</scope>
</reference>
<feature type="disulfide bond" evidence="4">
    <location>
        <begin position="53"/>
        <end position="79"/>
    </location>
</feature>
<keyword evidence="3 5" id="KW-0732">Signal</keyword>
<sequence length="101" mass="11627">MKTLCFAPLLLFFTVFLLASTSGQDIQEFYDLHCMGVYNEDKFAYVTKICDKCYELFSEEEVRTLCGSDCFKSSNFRQCVDSLVLQDDQLILAKIIEELHG</sequence>
<dbReference type="InterPro" id="IPR035957">
    <property type="entry name" value="Crust_neurohorm_sf"/>
</dbReference>
<dbReference type="Gene3D" id="1.10.2010.10">
    <property type="entry name" value="Crustacean CHH/MIH/GIH neurohormone"/>
    <property type="match status" value="1"/>
</dbReference>
<evidence type="ECO:0000256" key="5">
    <source>
        <dbReference type="SAM" id="SignalP"/>
    </source>
</evidence>
<dbReference type="PANTHER" id="PTHR35981">
    <property type="entry name" value="ION TRANSPORT PEPTIDE, ISOFORM C"/>
    <property type="match status" value="1"/>
</dbReference>
<comment type="function">
    <text evidence="1">May increase the toxicity of alpha-latrotoxin and/or other venom components. Is non-toxic to mice and to the cockroach Periplaneta americana.</text>
</comment>